<dbReference type="InterPro" id="IPR044034">
    <property type="entry name" value="NAC-like_UBA"/>
</dbReference>
<comment type="similarity">
    <text evidence="2">Belongs to the NAC-alpha family.</text>
</comment>
<dbReference type="Pfam" id="PF01849">
    <property type="entry name" value="NAC"/>
    <property type="match status" value="1"/>
</dbReference>
<feature type="domain" description="NAC-A/B" evidence="7">
    <location>
        <begin position="17"/>
        <end position="81"/>
    </location>
</feature>
<comment type="caution">
    <text evidence="8">The sequence shown here is derived from an EMBL/GenBank/DDBJ whole genome shotgun (WGS) entry which is preliminary data.</text>
</comment>
<dbReference type="Gene3D" id="1.10.8.10">
    <property type="entry name" value="DNA helicase RuvA subunit, C-terminal domain"/>
    <property type="match status" value="1"/>
</dbReference>
<dbReference type="PROSITE" id="PS51151">
    <property type="entry name" value="NAC_AB"/>
    <property type="match status" value="1"/>
</dbReference>
<accession>A0AAV5RI24</accession>
<comment type="function">
    <text evidence="4">Component of the nascent polypeptide-associated complex (NAC), a dynamic component of the ribosomal exit tunnel, protecting the emerging polypeptides from interaction with other cytoplasmic proteins to ensure appropriate nascent protein targeting. The NAC complex also promotes mitochondrial protein import by enhancing productive ribosome interactions with the outer mitochondrial membrane and blocks the inappropriate interaction of ribosomes translating non-secretory nascent polypeptides with translocation sites in the membrane of the endoplasmic reticulum. EGD2 may also be involved in transcription regulation.</text>
</comment>
<gene>
    <name evidence="8" type="ORF">DASB73_018100</name>
</gene>
<dbReference type="GO" id="GO:0005854">
    <property type="term" value="C:nascent polypeptide-associated complex"/>
    <property type="evidence" value="ECO:0007669"/>
    <property type="project" value="InterPro"/>
</dbReference>
<evidence type="ECO:0000259" key="7">
    <source>
        <dbReference type="PROSITE" id="PS51151"/>
    </source>
</evidence>
<feature type="region of interest" description="Disordered" evidence="6">
    <location>
        <begin position="89"/>
        <end position="131"/>
    </location>
</feature>
<evidence type="ECO:0000256" key="1">
    <source>
        <dbReference type="ARBA" id="ARBA00004496"/>
    </source>
</evidence>
<dbReference type="Gene3D" id="2.20.70.30">
    <property type="entry name" value="Nascent polypeptide-associated complex domain"/>
    <property type="match status" value="1"/>
</dbReference>
<feature type="compositionally biased region" description="Acidic residues" evidence="6">
    <location>
        <begin position="118"/>
        <end position="129"/>
    </location>
</feature>
<dbReference type="InterPro" id="IPR016641">
    <property type="entry name" value="EGD2/NACA0like"/>
</dbReference>
<reference evidence="8 9" key="1">
    <citation type="journal article" date="2023" name="Elife">
        <title>Identification of key yeast species and microbe-microbe interactions impacting larval growth of Drosophila in the wild.</title>
        <authorList>
            <person name="Mure A."/>
            <person name="Sugiura Y."/>
            <person name="Maeda R."/>
            <person name="Honda K."/>
            <person name="Sakurai N."/>
            <person name="Takahashi Y."/>
            <person name="Watada M."/>
            <person name="Katoh T."/>
            <person name="Gotoh A."/>
            <person name="Gotoh Y."/>
            <person name="Taniguchi I."/>
            <person name="Nakamura K."/>
            <person name="Hayashi T."/>
            <person name="Katayama T."/>
            <person name="Uemura T."/>
            <person name="Hattori Y."/>
        </authorList>
    </citation>
    <scope>NUCLEOTIDE SEQUENCE [LARGE SCALE GENOMIC DNA]</scope>
    <source>
        <strain evidence="8 9">SB-73</strain>
    </source>
</reference>
<dbReference type="EMBL" id="BTGC01000003">
    <property type="protein sequence ID" value="GMM50852.1"/>
    <property type="molecule type" value="Genomic_DNA"/>
</dbReference>
<evidence type="ECO:0000256" key="5">
    <source>
        <dbReference type="ARBA" id="ARBA00030300"/>
    </source>
</evidence>
<dbReference type="InterPro" id="IPR038187">
    <property type="entry name" value="NAC_A/B_dom_sf"/>
</dbReference>
<evidence type="ECO:0000256" key="3">
    <source>
        <dbReference type="ARBA" id="ARBA00014437"/>
    </source>
</evidence>
<evidence type="ECO:0000313" key="9">
    <source>
        <dbReference type="Proteomes" id="UP001362899"/>
    </source>
</evidence>
<sequence length="173" mass="18280">MSTEQHIEEGTQISVASKNQKKALKALKGSGIKKVEGINRVIIRKGDGTTFIVADPEVYRTPNGSYIVLGEPSTQEDVSKQLEALTSQASAAAEADKSPESIEADLAANAEKLKEANAAEEEDIPDDQVDTTGLDADTIAMVQDQGNVSKAKAVAALRANNGDLVNTLMQLTV</sequence>
<dbReference type="AlphaFoldDB" id="A0AAV5RI24"/>
<evidence type="ECO:0000256" key="6">
    <source>
        <dbReference type="SAM" id="MobiDB-lite"/>
    </source>
</evidence>
<dbReference type="Proteomes" id="UP001362899">
    <property type="component" value="Unassembled WGS sequence"/>
</dbReference>
<dbReference type="CDD" id="cd22054">
    <property type="entry name" value="NAC_NACA"/>
    <property type="match status" value="1"/>
</dbReference>
<organism evidence="8 9">
    <name type="scientific">Starmerella bacillaris</name>
    <name type="common">Yeast</name>
    <name type="synonym">Candida zemplinina</name>
    <dbReference type="NCBI Taxonomy" id="1247836"/>
    <lineage>
        <taxon>Eukaryota</taxon>
        <taxon>Fungi</taxon>
        <taxon>Dikarya</taxon>
        <taxon>Ascomycota</taxon>
        <taxon>Saccharomycotina</taxon>
        <taxon>Dipodascomycetes</taxon>
        <taxon>Dipodascales</taxon>
        <taxon>Trichomonascaceae</taxon>
        <taxon>Starmerella</taxon>
    </lineage>
</organism>
<name>A0AAV5RI24_STABA</name>
<evidence type="ECO:0000256" key="4">
    <source>
        <dbReference type="ARBA" id="ARBA00025035"/>
    </source>
</evidence>
<proteinExistence type="inferred from homology"/>
<dbReference type="PANTHER" id="PTHR21713">
    <property type="entry name" value="NASCENT POLYPEPTIDE ASSOCIATED COMPLEX ALPHA SUBUNIT-RELATED"/>
    <property type="match status" value="1"/>
</dbReference>
<evidence type="ECO:0000256" key="2">
    <source>
        <dbReference type="ARBA" id="ARBA00009882"/>
    </source>
</evidence>
<evidence type="ECO:0000313" key="8">
    <source>
        <dbReference type="EMBL" id="GMM50852.1"/>
    </source>
</evidence>
<comment type="subcellular location">
    <subcellularLocation>
        <location evidence="1">Cytoplasm</location>
    </subcellularLocation>
</comment>
<dbReference type="SMART" id="SM01407">
    <property type="entry name" value="NAC"/>
    <property type="match status" value="1"/>
</dbReference>
<keyword evidence="9" id="KW-1185">Reference proteome</keyword>
<dbReference type="InterPro" id="IPR002715">
    <property type="entry name" value="Nas_poly-pep-assoc_cplx_dom"/>
</dbReference>
<protein>
    <recommendedName>
        <fullName evidence="3">Nascent polypeptide-associated complex subunit alpha</fullName>
    </recommendedName>
    <alternativeName>
        <fullName evidence="5">Alpha-NAC</fullName>
    </alternativeName>
</protein>
<dbReference type="Pfam" id="PF19026">
    <property type="entry name" value="UBA_HYPK"/>
    <property type="match status" value="1"/>
</dbReference>
<dbReference type="PIRSF" id="PIRSF015901">
    <property type="entry name" value="NAC_alpha"/>
    <property type="match status" value="1"/>
</dbReference>